<proteinExistence type="predicted"/>
<dbReference type="InterPro" id="IPR011250">
    <property type="entry name" value="OMP/PagP_B-barrel"/>
</dbReference>
<dbReference type="Gene3D" id="2.40.160.20">
    <property type="match status" value="1"/>
</dbReference>
<sequence length="215" mass="23077">MHARGPSPFNRIEFRMKKNLLALAALCALTSAPAFAQATDGQGPWLVRARAVHLDSANKDSTGLGLSINNKTLPEVDISYFFNKNIAAELVLTVPQKQRLSSSALGGQIGTLKHLPPSLMLQYHFDAPGFKPYVGAGVNYTRFSSVRLPAGVSIDKNSWGGALQVGVDIPLTKNLSLNFDIKKVYIQTDVAVAGAKIGTFKVDPVLAGVGLGWRF</sequence>
<feature type="signal peptide" evidence="2">
    <location>
        <begin position="1"/>
        <end position="36"/>
    </location>
</feature>
<gene>
    <name evidence="3" type="ORF">SAMN04489710_104308</name>
</gene>
<evidence type="ECO:0000313" key="3">
    <source>
        <dbReference type="EMBL" id="SFD65573.1"/>
    </source>
</evidence>
<dbReference type="GO" id="GO:0055085">
    <property type="term" value="P:transmembrane transport"/>
    <property type="evidence" value="ECO:0007669"/>
    <property type="project" value="TreeGrafter"/>
</dbReference>
<evidence type="ECO:0000313" key="4">
    <source>
        <dbReference type="Proteomes" id="UP000199517"/>
    </source>
</evidence>
<dbReference type="AlphaFoldDB" id="A0A1I1U9Y9"/>
<dbReference type="PANTHER" id="PTHR36920:SF1">
    <property type="entry name" value="OUTER MEMBRANE PROTEIN W"/>
    <property type="match status" value="1"/>
</dbReference>
<dbReference type="STRING" id="32040.SAMN04489710_104308"/>
<name>A0A1I1U9Y9_9BURK</name>
<dbReference type="PANTHER" id="PTHR36920">
    <property type="match status" value="1"/>
</dbReference>
<accession>A0A1I1U9Y9</accession>
<feature type="chain" id="PRO_5011675652" evidence="2">
    <location>
        <begin position="37"/>
        <end position="215"/>
    </location>
</feature>
<evidence type="ECO:0000256" key="1">
    <source>
        <dbReference type="ARBA" id="ARBA00004442"/>
    </source>
</evidence>
<dbReference type="SUPFAM" id="SSF56925">
    <property type="entry name" value="OMPA-like"/>
    <property type="match status" value="1"/>
</dbReference>
<dbReference type="InterPro" id="IPR005618">
    <property type="entry name" value="OMPW"/>
</dbReference>
<dbReference type="Proteomes" id="UP000199517">
    <property type="component" value="Unassembled WGS sequence"/>
</dbReference>
<keyword evidence="2" id="KW-0732">Signal</keyword>
<dbReference type="EMBL" id="FOMQ01000004">
    <property type="protein sequence ID" value="SFD65573.1"/>
    <property type="molecule type" value="Genomic_DNA"/>
</dbReference>
<comment type="subcellular location">
    <subcellularLocation>
        <location evidence="1">Cell outer membrane</location>
    </subcellularLocation>
</comment>
<dbReference type="GO" id="GO:0009279">
    <property type="term" value="C:cell outer membrane"/>
    <property type="evidence" value="ECO:0007669"/>
    <property type="project" value="UniProtKB-SubCell"/>
</dbReference>
<reference evidence="4" key="1">
    <citation type="submission" date="2016-10" db="EMBL/GenBank/DDBJ databases">
        <authorList>
            <person name="Varghese N."/>
            <person name="Submissions S."/>
        </authorList>
    </citation>
    <scope>NUCLEOTIDE SEQUENCE [LARGE SCALE GENOMIC DNA]</scope>
    <source>
        <strain evidence="4">DSM 7481</strain>
    </source>
</reference>
<protein>
    <submittedName>
        <fullName evidence="3">Outer membrane protein</fullName>
    </submittedName>
</protein>
<evidence type="ECO:0000256" key="2">
    <source>
        <dbReference type="SAM" id="SignalP"/>
    </source>
</evidence>
<keyword evidence="4" id="KW-1185">Reference proteome</keyword>
<dbReference type="Pfam" id="PF03922">
    <property type="entry name" value="OmpW"/>
    <property type="match status" value="1"/>
</dbReference>
<organism evidence="3 4">
    <name type="scientific">Paracidovorax konjaci</name>
    <dbReference type="NCBI Taxonomy" id="32040"/>
    <lineage>
        <taxon>Bacteria</taxon>
        <taxon>Pseudomonadati</taxon>
        <taxon>Pseudomonadota</taxon>
        <taxon>Betaproteobacteria</taxon>
        <taxon>Burkholderiales</taxon>
        <taxon>Comamonadaceae</taxon>
        <taxon>Paracidovorax</taxon>
    </lineage>
</organism>